<protein>
    <recommendedName>
        <fullName evidence="1">DNA helicase Pif1-like 2B domain-containing protein</fullName>
    </recommendedName>
</protein>
<evidence type="ECO:0000313" key="3">
    <source>
        <dbReference type="Proteomes" id="UP000708208"/>
    </source>
</evidence>
<name>A0A8J2LL25_9HEXA</name>
<dbReference type="EMBL" id="CAJVCH010531848">
    <property type="protein sequence ID" value="CAG7824150.1"/>
    <property type="molecule type" value="Genomic_DNA"/>
</dbReference>
<sequence>MWNECVRIFPYRAHVADFNRKRLRENYTEEEIITVRTESQTLEIAVGVEVILLKNIASAAGLCNGSLGIVKFLQKRADGEILYIAVELYSCIGSFFVSSSYEKAFPVYRTDVILWDKITSSYKKYKIFPLSLSYAYTGHKSQGANMKKVAFYLGESEFCAGLDCVMLSRCRRLEDLLILDTYIADDRFSQKTNATKLQIAEDKRLKRLSENHFTVIRNKDSKAKCQIKL</sequence>
<comment type="caution">
    <text evidence="2">The sequence shown here is derived from an EMBL/GenBank/DDBJ whole genome shotgun (WGS) entry which is preliminary data.</text>
</comment>
<reference evidence="2" key="1">
    <citation type="submission" date="2021-06" db="EMBL/GenBank/DDBJ databases">
        <authorList>
            <person name="Hodson N. C."/>
            <person name="Mongue J. A."/>
            <person name="Jaron S. K."/>
        </authorList>
    </citation>
    <scope>NUCLEOTIDE SEQUENCE</scope>
</reference>
<dbReference type="AlphaFoldDB" id="A0A8J2LL25"/>
<dbReference type="InterPro" id="IPR051055">
    <property type="entry name" value="PIF1_helicase"/>
</dbReference>
<evidence type="ECO:0000313" key="2">
    <source>
        <dbReference type="EMBL" id="CAG7824150.1"/>
    </source>
</evidence>
<dbReference type="InterPro" id="IPR049163">
    <property type="entry name" value="Pif1-like_2B_dom"/>
</dbReference>
<keyword evidence="3" id="KW-1185">Reference proteome</keyword>
<dbReference type="PANTHER" id="PTHR47642:SF6">
    <property type="entry name" value="ATP-DEPENDENT DNA HELICASE"/>
    <property type="match status" value="1"/>
</dbReference>
<organism evidence="2 3">
    <name type="scientific">Allacma fusca</name>
    <dbReference type="NCBI Taxonomy" id="39272"/>
    <lineage>
        <taxon>Eukaryota</taxon>
        <taxon>Metazoa</taxon>
        <taxon>Ecdysozoa</taxon>
        <taxon>Arthropoda</taxon>
        <taxon>Hexapoda</taxon>
        <taxon>Collembola</taxon>
        <taxon>Symphypleona</taxon>
        <taxon>Sminthuridae</taxon>
        <taxon>Allacma</taxon>
    </lineage>
</organism>
<feature type="domain" description="DNA helicase Pif1-like 2B" evidence="1">
    <location>
        <begin position="39"/>
        <end position="70"/>
    </location>
</feature>
<dbReference type="Proteomes" id="UP000708208">
    <property type="component" value="Unassembled WGS sequence"/>
</dbReference>
<proteinExistence type="predicted"/>
<dbReference type="PANTHER" id="PTHR47642">
    <property type="entry name" value="ATP-DEPENDENT DNA HELICASE"/>
    <property type="match status" value="1"/>
</dbReference>
<dbReference type="Pfam" id="PF21530">
    <property type="entry name" value="Pif1_2B_dom"/>
    <property type="match status" value="1"/>
</dbReference>
<evidence type="ECO:0000259" key="1">
    <source>
        <dbReference type="Pfam" id="PF21530"/>
    </source>
</evidence>
<dbReference type="OrthoDB" id="272985at2759"/>
<gene>
    <name evidence="2" type="ORF">AFUS01_LOCUS34324</name>
</gene>
<accession>A0A8J2LL25</accession>